<accession>A0AAN7UMC8</accession>
<evidence type="ECO:0000313" key="2">
    <source>
        <dbReference type="Proteomes" id="UP001305414"/>
    </source>
</evidence>
<dbReference type="Proteomes" id="UP001305414">
    <property type="component" value="Unassembled WGS sequence"/>
</dbReference>
<keyword evidence="2" id="KW-1185">Reference proteome</keyword>
<comment type="caution">
    <text evidence="1">The sequence shown here is derived from an EMBL/GenBank/DDBJ whole genome shotgun (WGS) entry which is preliminary data.</text>
</comment>
<protein>
    <submittedName>
        <fullName evidence="1">Uncharacterized protein</fullName>
    </submittedName>
</protein>
<proteinExistence type="predicted"/>
<organism evidence="1 2">
    <name type="scientific">Xylaria bambusicola</name>
    <dbReference type="NCBI Taxonomy" id="326684"/>
    <lineage>
        <taxon>Eukaryota</taxon>
        <taxon>Fungi</taxon>
        <taxon>Dikarya</taxon>
        <taxon>Ascomycota</taxon>
        <taxon>Pezizomycotina</taxon>
        <taxon>Sordariomycetes</taxon>
        <taxon>Xylariomycetidae</taxon>
        <taxon>Xylariales</taxon>
        <taxon>Xylariaceae</taxon>
        <taxon>Xylaria</taxon>
    </lineage>
</organism>
<dbReference type="AlphaFoldDB" id="A0AAN7UMC8"/>
<name>A0AAN7UMC8_9PEZI</name>
<dbReference type="EMBL" id="JAWHQM010000012">
    <property type="protein sequence ID" value="KAK5629784.1"/>
    <property type="molecule type" value="Genomic_DNA"/>
</dbReference>
<gene>
    <name evidence="1" type="ORF">RRF57_005499</name>
</gene>
<reference evidence="1 2" key="1">
    <citation type="submission" date="2023-10" db="EMBL/GenBank/DDBJ databases">
        <title>Draft genome sequence of Xylaria bambusicola isolate GMP-LS, the root and basal stem rot pathogen of sugarcane in Indonesia.</title>
        <authorList>
            <person name="Selvaraj P."/>
            <person name="Muralishankar V."/>
            <person name="Muruganantham S."/>
            <person name="Sp S."/>
            <person name="Haryani S."/>
            <person name="Lau K.J.X."/>
            <person name="Naqvi N.I."/>
        </authorList>
    </citation>
    <scope>NUCLEOTIDE SEQUENCE [LARGE SCALE GENOMIC DNA]</scope>
    <source>
        <strain evidence="1">GMP-LS</strain>
    </source>
</reference>
<evidence type="ECO:0000313" key="1">
    <source>
        <dbReference type="EMBL" id="KAK5629784.1"/>
    </source>
</evidence>
<sequence length="120" mass="12996">MTITGEGHSNDNNGQQENEVIILGSWSVAGYLVICRECKALCKAMAKARQAPAQRQQASRFNGSLTEPRCKLNGFHQCLCSSDTFSAYGHVAWALCSPCLKYPSYGTSIIAHALDPLSIS</sequence>